<feature type="transmembrane region" description="Helical" evidence="1">
    <location>
        <begin position="15"/>
        <end position="35"/>
    </location>
</feature>
<sequence>MTLGGNNINFYPKPYLTGANMLIGPIGFSIILAGVPFHISSYFIGGGAYHQICGYICARKGCPGISSKPCRGKQWRTKCESLRCLLFSIALYQDKVKGQASYCGCYYHCIRLRVWHMNSKAELAKRSRAKTENHTMIMASFFEEEDVDG</sequence>
<keyword evidence="3" id="KW-1185">Reference proteome</keyword>
<evidence type="ECO:0000256" key="1">
    <source>
        <dbReference type="SAM" id="Phobius"/>
    </source>
</evidence>
<proteinExistence type="predicted"/>
<dbReference type="Proteomes" id="UP001367508">
    <property type="component" value="Unassembled WGS sequence"/>
</dbReference>
<dbReference type="EMBL" id="JAYMYQ010000004">
    <property type="protein sequence ID" value="KAK7337443.1"/>
    <property type="molecule type" value="Genomic_DNA"/>
</dbReference>
<dbReference type="AlphaFoldDB" id="A0AAN9QN92"/>
<organism evidence="2 3">
    <name type="scientific">Canavalia gladiata</name>
    <name type="common">Sword bean</name>
    <name type="synonym">Dolichos gladiatus</name>
    <dbReference type="NCBI Taxonomy" id="3824"/>
    <lineage>
        <taxon>Eukaryota</taxon>
        <taxon>Viridiplantae</taxon>
        <taxon>Streptophyta</taxon>
        <taxon>Embryophyta</taxon>
        <taxon>Tracheophyta</taxon>
        <taxon>Spermatophyta</taxon>
        <taxon>Magnoliopsida</taxon>
        <taxon>eudicotyledons</taxon>
        <taxon>Gunneridae</taxon>
        <taxon>Pentapetalae</taxon>
        <taxon>rosids</taxon>
        <taxon>fabids</taxon>
        <taxon>Fabales</taxon>
        <taxon>Fabaceae</taxon>
        <taxon>Papilionoideae</taxon>
        <taxon>50 kb inversion clade</taxon>
        <taxon>NPAAA clade</taxon>
        <taxon>indigoferoid/millettioid clade</taxon>
        <taxon>Phaseoleae</taxon>
        <taxon>Canavalia</taxon>
    </lineage>
</organism>
<protein>
    <submittedName>
        <fullName evidence="2">Uncharacterized protein</fullName>
    </submittedName>
</protein>
<accession>A0AAN9QN92</accession>
<name>A0AAN9QN92_CANGL</name>
<evidence type="ECO:0000313" key="3">
    <source>
        <dbReference type="Proteomes" id="UP001367508"/>
    </source>
</evidence>
<keyword evidence="1" id="KW-1133">Transmembrane helix</keyword>
<evidence type="ECO:0000313" key="2">
    <source>
        <dbReference type="EMBL" id="KAK7337443.1"/>
    </source>
</evidence>
<gene>
    <name evidence="2" type="ORF">VNO77_18019</name>
</gene>
<keyword evidence="1" id="KW-0812">Transmembrane</keyword>
<reference evidence="2 3" key="1">
    <citation type="submission" date="2024-01" db="EMBL/GenBank/DDBJ databases">
        <title>The genomes of 5 underutilized Papilionoideae crops provide insights into root nodulation and disease resistanc.</title>
        <authorList>
            <person name="Jiang F."/>
        </authorList>
    </citation>
    <scope>NUCLEOTIDE SEQUENCE [LARGE SCALE GENOMIC DNA]</scope>
    <source>
        <strain evidence="2">LVBAO_FW01</strain>
        <tissue evidence="2">Leaves</tissue>
    </source>
</reference>
<keyword evidence="1" id="KW-0472">Membrane</keyword>
<comment type="caution">
    <text evidence="2">The sequence shown here is derived from an EMBL/GenBank/DDBJ whole genome shotgun (WGS) entry which is preliminary data.</text>
</comment>